<accession>A0AAQ2I2Q1</accession>
<dbReference type="Gene3D" id="2.180.10.10">
    <property type="entry name" value="RHS repeat-associated core"/>
    <property type="match status" value="1"/>
</dbReference>
<dbReference type="Pfam" id="PF18807">
    <property type="entry name" value="TTc_toxin_rep"/>
    <property type="match status" value="1"/>
</dbReference>
<protein>
    <submittedName>
        <fullName evidence="1">RHS repeat protein</fullName>
    </submittedName>
</protein>
<evidence type="ECO:0000313" key="2">
    <source>
        <dbReference type="Proteomes" id="UP000310574"/>
    </source>
</evidence>
<evidence type="ECO:0000313" key="1">
    <source>
        <dbReference type="EMBL" id="THF36142.1"/>
    </source>
</evidence>
<dbReference type="PANTHER" id="PTHR32305:SF15">
    <property type="entry name" value="PROTEIN RHSA-RELATED"/>
    <property type="match status" value="1"/>
</dbReference>
<dbReference type="Proteomes" id="UP000310574">
    <property type="component" value="Unassembled WGS sequence"/>
</dbReference>
<dbReference type="RefSeq" id="WP_136491997.1">
    <property type="nucleotide sequence ID" value="NZ_SSBS01000001.1"/>
</dbReference>
<sequence>MCASQTSLHANTPSITVLDSRCLLVRDVRYHRHPDSLAVTSERIDRHHYDGRGFLMRSADPRLNEAGLANFIYVRSLSGRVLSQQGADNGSSVVLPDAVGRSWRVVSNMPGPDHGAGSTSQLVTSTYQYEGSDLLGRLTSVSEQEGNERPKISERRVYAANTEAEIALNLAGRCVSHYDTAGLTKTDSVALTGVPRSISRRFFKSADNPGEVVDWQGDNASDWNDGLDDETFTSLVTTDATGALHTSTDAAGNLQRVAYDMAGAIRGHWVTLKGSAERVVVKSLTYSAAGQNLREESGNGVVTTWKYEQETRRLSGIRVERPLGHAAGAKVLQDLKYTYDPVGNVSVERDDSQTPCFWRNQKMLAQNTYIHDSLYQLISATGREMANAEGACGSPLVCGPDHAAYTSYTRTYRYDMAGNLIQIRHIAPASQNNHTARVTISNRSNRGVLDTLATNPEEVEAFFSAGGQQTTLHPGQRLVWTPRNELLQVTPVMRDGAMDDHETYRYDSASQRVLKFSAQKVCGCIHKQRVAYLPSLELRAKGIGATVAERLHVINADASGRSRLRILHWDSPRPPNADNDLLYYSYDNLIGSSAVVVDGEGKLVSKEEYYPFGGTAIWVARSAIEADFKTARYCAKERDATGLYYFGWRYYQPWAGRWLSADPAGTADGMNLFMMVANNPVTFFDSNGLYKEGQEARQMVGESFIHPLHMPAFEKVSKEHNVAISVRESGSYTIKALGEGAAAKGHNILEKTIKPSSLKAVYGDGAEAMLVRAEKSGLVGRVGQWGRGGVRGLYARNSISDEDVSYSVNLQSPIEHELLDAWVKFKVVTPYTGDYDMHDVIQSRQGKGIVPRSGSSEEAQVMNLINHAIAELDSARPFDNTPMNVIRHGPQVNFVSHMWNHEFDKVKQDNGYLEAVARPGPFPIAMVHQGQWSIIESTRELFDFYGALNTAVPEHWAQEFVSRGKGMVATPRHARTLDWHRSNTV</sequence>
<gene>
    <name evidence="1" type="ORF">E5170_01480</name>
</gene>
<proteinExistence type="predicted"/>
<reference evidence="1 2" key="1">
    <citation type="submission" date="2019-04" db="EMBL/GenBank/DDBJ databases">
        <title>Draft genome sequence of Pseudomonas sp. M7D1 isolated from rhizosphere of plant the flowery desert.</title>
        <authorList>
            <person name="Poblete-Morales M."/>
            <person name="Plaza N."/>
            <person name="Corsini G."/>
            <person name="Silva E."/>
        </authorList>
    </citation>
    <scope>NUCLEOTIDE SEQUENCE [LARGE SCALE GENOMIC DNA]</scope>
    <source>
        <strain evidence="1 2">M7D1</strain>
    </source>
</reference>
<organism evidence="1 2">
    <name type="scientific">Pseudomonas atacamensis</name>
    <dbReference type="NCBI Taxonomy" id="2565368"/>
    <lineage>
        <taxon>Bacteria</taxon>
        <taxon>Pseudomonadati</taxon>
        <taxon>Pseudomonadota</taxon>
        <taxon>Gammaproteobacteria</taxon>
        <taxon>Pseudomonadales</taxon>
        <taxon>Pseudomonadaceae</taxon>
        <taxon>Pseudomonas</taxon>
    </lineage>
</organism>
<dbReference type="EMBL" id="SSBS01000001">
    <property type="protein sequence ID" value="THF36142.1"/>
    <property type="molecule type" value="Genomic_DNA"/>
</dbReference>
<name>A0AAQ2I2Q1_9PSED</name>
<dbReference type="InterPro" id="IPR022385">
    <property type="entry name" value="Rhs_assc_core"/>
</dbReference>
<comment type="caution">
    <text evidence="1">The sequence shown here is derived from an EMBL/GenBank/DDBJ whole genome shotgun (WGS) entry which is preliminary data.</text>
</comment>
<dbReference type="AlphaFoldDB" id="A0AAQ2I2Q1"/>
<dbReference type="PANTHER" id="PTHR32305">
    <property type="match status" value="1"/>
</dbReference>
<dbReference type="InterPro" id="IPR041508">
    <property type="entry name" value="TcC-like_repeat"/>
</dbReference>
<dbReference type="InterPro" id="IPR050708">
    <property type="entry name" value="T6SS_VgrG/RHS"/>
</dbReference>
<dbReference type="NCBIfam" id="TIGR03696">
    <property type="entry name" value="Rhs_assc_core"/>
    <property type="match status" value="1"/>
</dbReference>